<gene>
    <name evidence="10" type="ORF">SGODD07_00105</name>
</gene>
<keyword evidence="3" id="KW-0547">Nucleotide-binding</keyword>
<evidence type="ECO:0000313" key="11">
    <source>
        <dbReference type="Proteomes" id="UP000070096"/>
    </source>
</evidence>
<evidence type="ECO:0000313" key="10">
    <source>
        <dbReference type="EMBL" id="KXT74797.1"/>
    </source>
</evidence>
<dbReference type="EMBL" id="LQRC01000017">
    <property type="protein sequence ID" value="KXT74797.1"/>
    <property type="molecule type" value="Genomic_DNA"/>
</dbReference>
<dbReference type="PATRIC" id="fig|1302.21.peg.119"/>
<dbReference type="InterPro" id="IPR039421">
    <property type="entry name" value="Type_1_exporter"/>
</dbReference>
<feature type="transmembrane region" description="Helical" evidence="7">
    <location>
        <begin position="130"/>
        <end position="147"/>
    </location>
</feature>
<dbReference type="InterPro" id="IPR003593">
    <property type="entry name" value="AAA+_ATPase"/>
</dbReference>
<dbReference type="PROSITE" id="PS50893">
    <property type="entry name" value="ABC_TRANSPORTER_2"/>
    <property type="match status" value="1"/>
</dbReference>
<feature type="transmembrane region" description="Helical" evidence="7">
    <location>
        <begin position="48"/>
        <end position="72"/>
    </location>
</feature>
<dbReference type="GO" id="GO:0016887">
    <property type="term" value="F:ATP hydrolysis activity"/>
    <property type="evidence" value="ECO:0007669"/>
    <property type="project" value="InterPro"/>
</dbReference>
<dbReference type="InterPro" id="IPR011527">
    <property type="entry name" value="ABC1_TM_dom"/>
</dbReference>
<evidence type="ECO:0000256" key="6">
    <source>
        <dbReference type="ARBA" id="ARBA00023136"/>
    </source>
</evidence>
<dbReference type="PROSITE" id="PS50929">
    <property type="entry name" value="ABC_TM1F"/>
    <property type="match status" value="1"/>
</dbReference>
<feature type="transmembrane region" description="Helical" evidence="7">
    <location>
        <begin position="263"/>
        <end position="286"/>
    </location>
</feature>
<dbReference type="Gene3D" id="1.20.1560.10">
    <property type="entry name" value="ABC transporter type 1, transmembrane domain"/>
    <property type="match status" value="1"/>
</dbReference>
<dbReference type="InterPro" id="IPR003439">
    <property type="entry name" value="ABC_transporter-like_ATP-bd"/>
</dbReference>
<name>A0A139NG77_STRGN</name>
<dbReference type="InterPro" id="IPR027417">
    <property type="entry name" value="P-loop_NTPase"/>
</dbReference>
<evidence type="ECO:0000256" key="4">
    <source>
        <dbReference type="ARBA" id="ARBA00022840"/>
    </source>
</evidence>
<dbReference type="SMART" id="SM00382">
    <property type="entry name" value="AAA"/>
    <property type="match status" value="1"/>
</dbReference>
<dbReference type="InterPro" id="IPR017871">
    <property type="entry name" value="ABC_transporter-like_CS"/>
</dbReference>
<evidence type="ECO:0000256" key="1">
    <source>
        <dbReference type="ARBA" id="ARBA00004651"/>
    </source>
</evidence>
<feature type="transmembrane region" description="Helical" evidence="7">
    <location>
        <begin position="153"/>
        <end position="173"/>
    </location>
</feature>
<keyword evidence="5 7" id="KW-1133">Transmembrane helix</keyword>
<evidence type="ECO:0000256" key="2">
    <source>
        <dbReference type="ARBA" id="ARBA00022692"/>
    </source>
</evidence>
<accession>A0A139NG77</accession>
<organism evidence="10 11">
    <name type="scientific">Streptococcus gordonii</name>
    <dbReference type="NCBI Taxonomy" id="1302"/>
    <lineage>
        <taxon>Bacteria</taxon>
        <taxon>Bacillati</taxon>
        <taxon>Bacillota</taxon>
        <taxon>Bacilli</taxon>
        <taxon>Lactobacillales</taxon>
        <taxon>Streptococcaceae</taxon>
        <taxon>Streptococcus</taxon>
    </lineage>
</organism>
<dbReference type="GO" id="GO:0005524">
    <property type="term" value="F:ATP binding"/>
    <property type="evidence" value="ECO:0007669"/>
    <property type="project" value="UniProtKB-KW"/>
</dbReference>
<reference evidence="10 11" key="1">
    <citation type="submission" date="2016-01" db="EMBL/GenBank/DDBJ databases">
        <title>Highly variable Streptococcus oralis are common among viridans streptococci isolated from primates.</title>
        <authorList>
            <person name="Denapaite D."/>
            <person name="Rieger M."/>
            <person name="Koendgen S."/>
            <person name="Brueckner R."/>
            <person name="Ochigava I."/>
            <person name="Kappeler P."/>
            <person name="Maetz-Rensing K."/>
            <person name="Leendertz F."/>
            <person name="Hakenbeck R."/>
        </authorList>
    </citation>
    <scope>NUCLEOTIDE SEQUENCE [LARGE SCALE GENOMIC DNA]</scope>
    <source>
        <strain evidence="10 11">DD07</strain>
    </source>
</reference>
<dbReference type="Pfam" id="PF00664">
    <property type="entry name" value="ABC_membrane"/>
    <property type="match status" value="1"/>
</dbReference>
<dbReference type="PANTHER" id="PTHR43394:SF1">
    <property type="entry name" value="ATP-BINDING CASSETTE SUB-FAMILY B MEMBER 10, MITOCHONDRIAL"/>
    <property type="match status" value="1"/>
</dbReference>
<dbReference type="GO" id="GO:0015421">
    <property type="term" value="F:ABC-type oligopeptide transporter activity"/>
    <property type="evidence" value="ECO:0007669"/>
    <property type="project" value="TreeGrafter"/>
</dbReference>
<dbReference type="PROSITE" id="PS00211">
    <property type="entry name" value="ABC_TRANSPORTER_1"/>
    <property type="match status" value="1"/>
</dbReference>
<evidence type="ECO:0000256" key="7">
    <source>
        <dbReference type="SAM" id="Phobius"/>
    </source>
</evidence>
<sequence length="526" mass="59908">MLKEILRKYRASYLGATIFSIGATIFITLFSLQLGVVVDSAQKAHSNLLGQFFICLFCTCAWSLCSLLAIWFKNNHNKQVLEEVKTRLFHSFYDKNLHDKASEQENSYLNTTTKNMDIYQENYLTPRCDIVAAFSSVFISTLAIFGIEWRMALGFILISFLTMAVSQIPGILMRKATANFTQKSNYFLKQVTNFLEGFEQIKLLQIQKRVVEHLSSSNSDFEQARKSYNAAKEGAVTLMMFFSFLSQIFCMSLGIWFVSQGSLTIGALIASVQLLNFVFTPLQLFINNKNLMSTVKDIENDFDAKLAKKEAEPAQNLTETIDRIDFEHLGLELGDKALFQDFSYQFAKDKHYAIIGESGRGKSTLMKLLLNYFDSKDYAGQIMVNGQAVSQLASDSLYQKIAFIQKNDFFIEGSVADNIALYRDINAPDQTFLCQSLHFNEAFLSKKLDLERQEVSYGEKQRIDLARFLVKDYDVLIFDEPTSNLDPSLAAEVMDYILSIKDRIVIVITHNQGRALLDRFDDCLEL</sequence>
<keyword evidence="4" id="KW-0067">ATP-binding</keyword>
<evidence type="ECO:0000259" key="9">
    <source>
        <dbReference type="PROSITE" id="PS50929"/>
    </source>
</evidence>
<feature type="transmembrane region" description="Helical" evidence="7">
    <location>
        <begin position="235"/>
        <end position="257"/>
    </location>
</feature>
<protein>
    <submittedName>
        <fullName evidence="10">ABC transporter ATP binding protein</fullName>
    </submittedName>
</protein>
<comment type="caution">
    <text evidence="10">The sequence shown here is derived from an EMBL/GenBank/DDBJ whole genome shotgun (WGS) entry which is preliminary data.</text>
</comment>
<evidence type="ECO:0000256" key="3">
    <source>
        <dbReference type="ARBA" id="ARBA00022741"/>
    </source>
</evidence>
<evidence type="ECO:0000259" key="8">
    <source>
        <dbReference type="PROSITE" id="PS50893"/>
    </source>
</evidence>
<dbReference type="SUPFAM" id="SSF52540">
    <property type="entry name" value="P-loop containing nucleoside triphosphate hydrolases"/>
    <property type="match status" value="1"/>
</dbReference>
<dbReference type="AlphaFoldDB" id="A0A139NG77"/>
<dbReference type="GO" id="GO:0005886">
    <property type="term" value="C:plasma membrane"/>
    <property type="evidence" value="ECO:0007669"/>
    <property type="project" value="UniProtKB-SubCell"/>
</dbReference>
<dbReference type="InterPro" id="IPR036640">
    <property type="entry name" value="ABC1_TM_sf"/>
</dbReference>
<comment type="subcellular location">
    <subcellularLocation>
        <location evidence="1">Cell membrane</location>
        <topology evidence="1">Multi-pass membrane protein</topology>
    </subcellularLocation>
</comment>
<feature type="domain" description="ABC transporter" evidence="8">
    <location>
        <begin position="324"/>
        <end position="526"/>
    </location>
</feature>
<feature type="transmembrane region" description="Helical" evidence="7">
    <location>
        <begin position="12"/>
        <end position="36"/>
    </location>
</feature>
<keyword evidence="6 7" id="KW-0472">Membrane</keyword>
<feature type="domain" description="ABC transmembrane type-1" evidence="9">
    <location>
        <begin position="14"/>
        <end position="288"/>
    </location>
</feature>
<dbReference type="PANTHER" id="PTHR43394">
    <property type="entry name" value="ATP-DEPENDENT PERMEASE MDL1, MITOCHONDRIAL"/>
    <property type="match status" value="1"/>
</dbReference>
<dbReference type="Pfam" id="PF00005">
    <property type="entry name" value="ABC_tran"/>
    <property type="match status" value="1"/>
</dbReference>
<dbReference type="Gene3D" id="3.40.50.300">
    <property type="entry name" value="P-loop containing nucleotide triphosphate hydrolases"/>
    <property type="match status" value="1"/>
</dbReference>
<keyword evidence="2 7" id="KW-0812">Transmembrane</keyword>
<evidence type="ECO:0000256" key="5">
    <source>
        <dbReference type="ARBA" id="ARBA00022989"/>
    </source>
</evidence>
<proteinExistence type="predicted"/>
<dbReference type="Proteomes" id="UP000070096">
    <property type="component" value="Unassembled WGS sequence"/>
</dbReference>
<dbReference type="SUPFAM" id="SSF90123">
    <property type="entry name" value="ABC transporter transmembrane region"/>
    <property type="match status" value="1"/>
</dbReference>